<gene>
    <name evidence="1" type="ORF">EJ05DRAFT_8528</name>
</gene>
<dbReference type="RefSeq" id="XP_033605110.1">
    <property type="nucleotide sequence ID" value="XM_033750013.1"/>
</dbReference>
<dbReference type="EMBL" id="ML996565">
    <property type="protein sequence ID" value="KAF2762659.1"/>
    <property type="molecule type" value="Genomic_DNA"/>
</dbReference>
<protein>
    <submittedName>
        <fullName evidence="1">Uncharacterized protein</fullName>
    </submittedName>
</protein>
<dbReference type="GeneID" id="54491067"/>
<keyword evidence="2" id="KW-1185">Reference proteome</keyword>
<proteinExistence type="predicted"/>
<evidence type="ECO:0000313" key="2">
    <source>
        <dbReference type="Proteomes" id="UP000799437"/>
    </source>
</evidence>
<name>A0A6A6WKX3_9PEZI</name>
<dbReference type="Proteomes" id="UP000799437">
    <property type="component" value="Unassembled WGS sequence"/>
</dbReference>
<accession>A0A6A6WKX3</accession>
<evidence type="ECO:0000313" key="1">
    <source>
        <dbReference type="EMBL" id="KAF2762659.1"/>
    </source>
</evidence>
<organism evidence="1 2">
    <name type="scientific">Pseudovirgaria hyperparasitica</name>
    <dbReference type="NCBI Taxonomy" id="470096"/>
    <lineage>
        <taxon>Eukaryota</taxon>
        <taxon>Fungi</taxon>
        <taxon>Dikarya</taxon>
        <taxon>Ascomycota</taxon>
        <taxon>Pezizomycotina</taxon>
        <taxon>Dothideomycetes</taxon>
        <taxon>Dothideomycetes incertae sedis</taxon>
        <taxon>Acrospermales</taxon>
        <taxon>Acrospermaceae</taxon>
        <taxon>Pseudovirgaria</taxon>
    </lineage>
</organism>
<sequence>MSCYVMSSPGRGLTWIRHSVHYIIPPCVCVLVWCMYCKALTNCATSLGGLRHSQSQLQSQSASASLSACVSAQLQSFGNSMWGFETEKRNMRNREKG</sequence>
<dbReference type="AlphaFoldDB" id="A0A6A6WKX3"/>
<reference evidence="1" key="1">
    <citation type="journal article" date="2020" name="Stud. Mycol.">
        <title>101 Dothideomycetes genomes: a test case for predicting lifestyles and emergence of pathogens.</title>
        <authorList>
            <person name="Haridas S."/>
            <person name="Albert R."/>
            <person name="Binder M."/>
            <person name="Bloem J."/>
            <person name="Labutti K."/>
            <person name="Salamov A."/>
            <person name="Andreopoulos B."/>
            <person name="Baker S."/>
            <person name="Barry K."/>
            <person name="Bills G."/>
            <person name="Bluhm B."/>
            <person name="Cannon C."/>
            <person name="Castanera R."/>
            <person name="Culley D."/>
            <person name="Daum C."/>
            <person name="Ezra D."/>
            <person name="Gonzalez J."/>
            <person name="Henrissat B."/>
            <person name="Kuo A."/>
            <person name="Liang C."/>
            <person name="Lipzen A."/>
            <person name="Lutzoni F."/>
            <person name="Magnuson J."/>
            <person name="Mondo S."/>
            <person name="Nolan M."/>
            <person name="Ohm R."/>
            <person name="Pangilinan J."/>
            <person name="Park H.-J."/>
            <person name="Ramirez L."/>
            <person name="Alfaro M."/>
            <person name="Sun H."/>
            <person name="Tritt A."/>
            <person name="Yoshinaga Y."/>
            <person name="Zwiers L.-H."/>
            <person name="Turgeon B."/>
            <person name="Goodwin S."/>
            <person name="Spatafora J."/>
            <person name="Crous P."/>
            <person name="Grigoriev I."/>
        </authorList>
    </citation>
    <scope>NUCLEOTIDE SEQUENCE</scope>
    <source>
        <strain evidence="1">CBS 121739</strain>
    </source>
</reference>